<evidence type="ECO:0000313" key="2">
    <source>
        <dbReference type="EMBL" id="QJA43303.1"/>
    </source>
</evidence>
<organism evidence="2">
    <name type="scientific">viral metagenome</name>
    <dbReference type="NCBI Taxonomy" id="1070528"/>
    <lineage>
        <taxon>unclassified sequences</taxon>
        <taxon>metagenomes</taxon>
        <taxon>organismal metagenomes</taxon>
    </lineage>
</organism>
<dbReference type="EMBL" id="MT143700">
    <property type="protein sequence ID" value="QJA43303.1"/>
    <property type="molecule type" value="Genomic_DNA"/>
</dbReference>
<dbReference type="EMBL" id="MT143893">
    <property type="protein sequence ID" value="QJB04973.1"/>
    <property type="molecule type" value="Genomic_DNA"/>
</dbReference>
<proteinExistence type="predicted"/>
<evidence type="ECO:0000256" key="1">
    <source>
        <dbReference type="SAM" id="MobiDB-lite"/>
    </source>
</evidence>
<dbReference type="AlphaFoldDB" id="A0A6H1Z5Y2"/>
<feature type="region of interest" description="Disordered" evidence="1">
    <location>
        <begin position="1"/>
        <end position="98"/>
    </location>
</feature>
<sequence length="246" mass="27633">MGENEEVGTAQEDVSSAESSTVYGEEKDVEEVVSAEETAEQTIPYARFKEVNDRKKSAEERAGRLEEENLYLRSLQQPQQAQQPPQEQAQETEFDYEHPNQFVENLVSKTLESRLPQILNAEIQRNKSREDAVNLFPELGNPDSKFFKETARYLYTSGLSNHPDGVKIAASVVATTRMPEMLGKIRTQEEGERKAQLRFVEGGKPNIAGEEHSFSQGDNDFLSKLGVSPEGKKRIAEKIAKKQGGR</sequence>
<feature type="region of interest" description="Disordered" evidence="1">
    <location>
        <begin position="205"/>
        <end position="226"/>
    </location>
</feature>
<name>A0A6H1Z5Y2_9ZZZZ</name>
<protein>
    <submittedName>
        <fullName evidence="2">Uncharacterized protein</fullName>
    </submittedName>
</protein>
<reference evidence="2" key="1">
    <citation type="submission" date="2020-03" db="EMBL/GenBank/DDBJ databases">
        <title>The deep terrestrial virosphere.</title>
        <authorList>
            <person name="Holmfeldt K."/>
            <person name="Nilsson E."/>
            <person name="Simone D."/>
            <person name="Lopez-Fernandez M."/>
            <person name="Wu X."/>
            <person name="de Brujin I."/>
            <person name="Lundin D."/>
            <person name="Andersson A."/>
            <person name="Bertilsson S."/>
            <person name="Dopson M."/>
        </authorList>
    </citation>
    <scope>NUCLEOTIDE SEQUENCE</scope>
    <source>
        <strain evidence="2">MM171A00247</strain>
        <strain evidence="3">MM171B00144</strain>
    </source>
</reference>
<accession>A0A6H1Z5Y2</accession>
<feature type="compositionally biased region" description="Acidic residues" evidence="1">
    <location>
        <begin position="27"/>
        <end position="39"/>
    </location>
</feature>
<feature type="compositionally biased region" description="Basic and acidic residues" evidence="1">
    <location>
        <begin position="47"/>
        <end position="67"/>
    </location>
</feature>
<feature type="compositionally biased region" description="Low complexity" evidence="1">
    <location>
        <begin position="76"/>
        <end position="91"/>
    </location>
</feature>
<gene>
    <name evidence="2" type="ORF">MM171A00247_0017</name>
    <name evidence="3" type="ORF">MM171B00144_0012</name>
</gene>
<evidence type="ECO:0000313" key="3">
    <source>
        <dbReference type="EMBL" id="QJB04973.1"/>
    </source>
</evidence>
<feature type="compositionally biased region" description="Polar residues" evidence="1">
    <location>
        <begin position="12"/>
        <end position="22"/>
    </location>
</feature>